<dbReference type="PANTHER" id="PTHR43308:SF5">
    <property type="entry name" value="S-LAYER PROTEIN _ PEPTIDOGLYCAN ENDO-BETA-N-ACETYLGLUCOSAMINIDASE"/>
    <property type="match status" value="1"/>
</dbReference>
<dbReference type="PROSITE" id="PS51272">
    <property type="entry name" value="SLH"/>
    <property type="match status" value="3"/>
</dbReference>
<dbReference type="PANTHER" id="PTHR43308">
    <property type="entry name" value="OUTER MEMBRANE PROTEIN ALPHA-RELATED"/>
    <property type="match status" value="1"/>
</dbReference>
<dbReference type="GO" id="GO:0030313">
    <property type="term" value="C:cell envelope"/>
    <property type="evidence" value="ECO:0007669"/>
    <property type="project" value="UniProtKB-SubCell"/>
</dbReference>
<dbReference type="InterPro" id="IPR032675">
    <property type="entry name" value="LRR_dom_sf"/>
</dbReference>
<reference evidence="3" key="1">
    <citation type="submission" date="2020-10" db="EMBL/GenBank/DDBJ databases">
        <title>Genomic Encyclopedia of Type Strains, Phase IV (KMG-IV): sequencing the most valuable type-strain genomes for metagenomic binning, comparative biology and taxonomic classification.</title>
        <authorList>
            <person name="Goeker M."/>
        </authorList>
    </citation>
    <scope>NUCLEOTIDE SEQUENCE</scope>
    <source>
        <strain evidence="3">DSM 13886</strain>
    </source>
</reference>
<protein>
    <submittedName>
        <fullName evidence="3">Repeat protein (TIGR02543 family)</fullName>
    </submittedName>
</protein>
<sequence length="783" mass="85871">MRKSSLLLVIFFLLMSQFSGFSVYALSENGFEYDVNSDGISVTITGYTDTATDVVIPNMLDGKTVTGIGDDAFKSKGLTSVTMQEDLMTIGRLAFRDNKLTSVVIPNSVTAIGEYAFASNLLETVDIPDNVTTIQSFSFNGNNLSSVVFPSNVTLIKQAAFSGNKLTSIVLPNSVIEIGQTAFGSNLLTSVTIPDSVTTIEHFAFENNQLSSVIIPSSVTRIGEKVFDRNTLNNVKFEGTPTTNPSSFTGQTKPSAVFIEWFNEPEFSTNWNNTVPQPMTIYAKYSYMISFNTTGGTVVLDQRIPSNEKALEPVAPTKVGHTFAGWYKEAALTTEWIFTTDTVTAATTLHAKWDTNSYTLSFEENGGTAVANQTIMQNEKATAPTPPTKSGHTFAGWYKEAALTNEWIFTTDTVTAATMLHAKWNTNSYTLSFEENGGTAVANQTIVHNEKAITPTVPTKAGHTFAGWYKETALTNEWKFASDVLTENTALYAKWTTNHSPSGGGGYISTNTLTFNTNGGSTVAAQTLAYNEKAANPIVPTKANHKFAGWYKEAALTNEWRFATDVVTENSTLYAKWTMNHSADEEPAPIPVQTPEEVERPEESTGPMCTIRFTDTSTHWAKEMIEDIASRCIIIGYPDGTFRPNEPIKRRHVAIMFTRAFELAPIRNSIAFSDVPTNHFYYAAITKVYQAGIFDGASNGKFNPDANMTRAQMAKVLVLAFGLESNGTSANLFRDVPSTHWAKDYISTLADNRIALGDNGDFKPDEPVTRAQFVSFIYRALNL</sequence>
<dbReference type="EMBL" id="JADBEL010000027">
    <property type="protein sequence ID" value="MBE1556478.1"/>
    <property type="molecule type" value="Genomic_DNA"/>
</dbReference>
<dbReference type="Pfam" id="PF09479">
    <property type="entry name" value="Flg_new"/>
    <property type="match status" value="5"/>
</dbReference>
<dbReference type="Gene3D" id="3.80.10.10">
    <property type="entry name" value="Ribonuclease Inhibitor"/>
    <property type="match status" value="2"/>
</dbReference>
<dbReference type="InterPro" id="IPR001119">
    <property type="entry name" value="SLH_dom"/>
</dbReference>
<dbReference type="InterPro" id="IPR026906">
    <property type="entry name" value="LRR_5"/>
</dbReference>
<feature type="domain" description="SLH" evidence="2">
    <location>
        <begin position="729"/>
        <end position="783"/>
    </location>
</feature>
<evidence type="ECO:0000313" key="3">
    <source>
        <dbReference type="EMBL" id="MBE1556478.1"/>
    </source>
</evidence>
<proteinExistence type="predicted"/>
<dbReference type="NCBIfam" id="TIGR02543">
    <property type="entry name" value="List_Bact_rpt"/>
    <property type="match status" value="4"/>
</dbReference>
<evidence type="ECO:0000259" key="2">
    <source>
        <dbReference type="PROSITE" id="PS51272"/>
    </source>
</evidence>
<dbReference type="InterPro" id="IPR051465">
    <property type="entry name" value="Cell_Envelope_Struct_Comp"/>
</dbReference>
<feature type="domain" description="SLH" evidence="2">
    <location>
        <begin position="608"/>
        <end position="667"/>
    </location>
</feature>
<dbReference type="Pfam" id="PF13306">
    <property type="entry name" value="LRR_5"/>
    <property type="match status" value="1"/>
</dbReference>
<dbReference type="InterPro" id="IPR013378">
    <property type="entry name" value="InlB-like_B-rpt"/>
</dbReference>
<keyword evidence="4" id="KW-1185">Reference proteome</keyword>
<dbReference type="Pfam" id="PF00395">
    <property type="entry name" value="SLH"/>
    <property type="match status" value="3"/>
</dbReference>
<name>A0A927MKW8_9BACL</name>
<gene>
    <name evidence="3" type="ORF">H4683_003603</name>
</gene>
<accession>A0A927MKW8</accession>
<feature type="domain" description="SLH" evidence="2">
    <location>
        <begin position="668"/>
        <end position="727"/>
    </location>
</feature>
<comment type="caution">
    <text evidence="3">The sequence shown here is derived from an EMBL/GenBank/DDBJ whole genome shotgun (WGS) entry which is preliminary data.</text>
</comment>
<evidence type="ECO:0000256" key="1">
    <source>
        <dbReference type="ARBA" id="ARBA00004196"/>
    </source>
</evidence>
<dbReference type="AlphaFoldDB" id="A0A927MKW8"/>
<dbReference type="SUPFAM" id="SSF52058">
    <property type="entry name" value="L domain-like"/>
    <property type="match status" value="1"/>
</dbReference>
<evidence type="ECO:0000313" key="4">
    <source>
        <dbReference type="Proteomes" id="UP000658225"/>
    </source>
</evidence>
<dbReference type="Gene3D" id="2.60.40.4270">
    <property type="entry name" value="Listeria-Bacteroides repeat domain"/>
    <property type="match status" value="4"/>
</dbReference>
<dbReference type="InterPro" id="IPR042229">
    <property type="entry name" value="Listeria/Bacterioides_rpt_sf"/>
</dbReference>
<dbReference type="RefSeq" id="WP_192600115.1">
    <property type="nucleotide sequence ID" value="NZ_JADBEL010000027.1"/>
</dbReference>
<dbReference type="Proteomes" id="UP000658225">
    <property type="component" value="Unassembled WGS sequence"/>
</dbReference>
<comment type="subcellular location">
    <subcellularLocation>
        <location evidence="1">Cell envelope</location>
    </subcellularLocation>
</comment>
<organism evidence="3 4">
    <name type="scientific">Sporosarcina limicola</name>
    <dbReference type="NCBI Taxonomy" id="34101"/>
    <lineage>
        <taxon>Bacteria</taxon>
        <taxon>Bacillati</taxon>
        <taxon>Bacillota</taxon>
        <taxon>Bacilli</taxon>
        <taxon>Bacillales</taxon>
        <taxon>Caryophanaceae</taxon>
        <taxon>Sporosarcina</taxon>
    </lineage>
</organism>